<dbReference type="CDD" id="cd12148">
    <property type="entry name" value="fungal_TF_MHR"/>
    <property type="match status" value="1"/>
</dbReference>
<keyword evidence="4" id="KW-0804">Transcription</keyword>
<dbReference type="PROSITE" id="PS50048">
    <property type="entry name" value="ZN2_CY6_FUNGAL_2"/>
    <property type="match status" value="1"/>
</dbReference>
<reference evidence="8 9" key="1">
    <citation type="submission" date="2018-02" db="EMBL/GenBank/DDBJ databases">
        <title>The genomes of Aspergillus section Nigri reveals drivers in fungal speciation.</title>
        <authorList>
            <consortium name="DOE Joint Genome Institute"/>
            <person name="Vesth T.C."/>
            <person name="Nybo J."/>
            <person name="Theobald S."/>
            <person name="Brandl J."/>
            <person name="Frisvad J.C."/>
            <person name="Nielsen K.F."/>
            <person name="Lyhne E.K."/>
            <person name="Kogle M.E."/>
            <person name="Kuo A."/>
            <person name="Riley R."/>
            <person name="Clum A."/>
            <person name="Nolan M."/>
            <person name="Lipzen A."/>
            <person name="Salamov A."/>
            <person name="Henrissat B."/>
            <person name="Wiebenga A."/>
            <person name="De vries R.P."/>
            <person name="Grigoriev I.V."/>
            <person name="Mortensen U.H."/>
            <person name="Andersen M.R."/>
            <person name="Baker S.E."/>
        </authorList>
    </citation>
    <scope>NUCLEOTIDE SEQUENCE [LARGE SCALE GENOMIC DNA]</scope>
    <source>
        <strain evidence="8 9">CBS 101889</strain>
    </source>
</reference>
<keyword evidence="3" id="KW-0238">DNA-binding</keyword>
<dbReference type="PROSITE" id="PS00463">
    <property type="entry name" value="ZN2_CY6_FUNGAL_1"/>
    <property type="match status" value="1"/>
</dbReference>
<dbReference type="GO" id="GO:0006351">
    <property type="term" value="P:DNA-templated transcription"/>
    <property type="evidence" value="ECO:0007669"/>
    <property type="project" value="InterPro"/>
</dbReference>
<keyword evidence="2" id="KW-0805">Transcription regulation</keyword>
<dbReference type="EMBL" id="KZ824391">
    <property type="protein sequence ID" value="RAL06494.1"/>
    <property type="molecule type" value="Genomic_DNA"/>
</dbReference>
<evidence type="ECO:0000256" key="2">
    <source>
        <dbReference type="ARBA" id="ARBA00023015"/>
    </source>
</evidence>
<evidence type="ECO:0000256" key="3">
    <source>
        <dbReference type="ARBA" id="ARBA00023125"/>
    </source>
</evidence>
<dbReference type="SUPFAM" id="SSF57701">
    <property type="entry name" value="Zn2/Cys6 DNA-binding domain"/>
    <property type="match status" value="1"/>
</dbReference>
<keyword evidence="1" id="KW-0479">Metal-binding</keyword>
<dbReference type="CDD" id="cd00067">
    <property type="entry name" value="GAL4"/>
    <property type="match status" value="1"/>
</dbReference>
<dbReference type="InterPro" id="IPR007219">
    <property type="entry name" value="XnlR_reg_dom"/>
</dbReference>
<evidence type="ECO:0000256" key="6">
    <source>
        <dbReference type="SAM" id="MobiDB-lite"/>
    </source>
</evidence>
<dbReference type="PANTHER" id="PTHR47654">
    <property type="entry name" value="ZN(II)2CYS6 TRANSCRIPTION FACTOR (EUROFUNG)-RELATED"/>
    <property type="match status" value="1"/>
</dbReference>
<gene>
    <name evidence="8" type="ORF">BO97DRAFT_419369</name>
</gene>
<name>A0A395HJR0_ASPHC</name>
<dbReference type="RefSeq" id="XP_025545648.1">
    <property type="nucleotide sequence ID" value="XM_025696559.1"/>
</dbReference>
<dbReference type="Pfam" id="PF00172">
    <property type="entry name" value="Zn_clus"/>
    <property type="match status" value="1"/>
</dbReference>
<dbReference type="Proteomes" id="UP000248961">
    <property type="component" value="Unassembled WGS sequence"/>
</dbReference>
<dbReference type="InterPro" id="IPR001138">
    <property type="entry name" value="Zn2Cys6_DnaBD"/>
</dbReference>
<dbReference type="GO" id="GO:0008270">
    <property type="term" value="F:zinc ion binding"/>
    <property type="evidence" value="ECO:0007669"/>
    <property type="project" value="InterPro"/>
</dbReference>
<evidence type="ECO:0000256" key="5">
    <source>
        <dbReference type="ARBA" id="ARBA00023242"/>
    </source>
</evidence>
<dbReference type="SMART" id="SM00906">
    <property type="entry name" value="Fungal_trans"/>
    <property type="match status" value="1"/>
</dbReference>
<dbReference type="VEuPathDB" id="FungiDB:BO97DRAFT_419369"/>
<proteinExistence type="predicted"/>
<dbReference type="GO" id="GO:0009893">
    <property type="term" value="P:positive regulation of metabolic process"/>
    <property type="evidence" value="ECO:0007669"/>
    <property type="project" value="UniProtKB-ARBA"/>
</dbReference>
<organism evidence="8 9">
    <name type="scientific">Aspergillus homomorphus (strain CBS 101889)</name>
    <dbReference type="NCBI Taxonomy" id="1450537"/>
    <lineage>
        <taxon>Eukaryota</taxon>
        <taxon>Fungi</taxon>
        <taxon>Dikarya</taxon>
        <taxon>Ascomycota</taxon>
        <taxon>Pezizomycotina</taxon>
        <taxon>Eurotiomycetes</taxon>
        <taxon>Eurotiomycetidae</taxon>
        <taxon>Eurotiales</taxon>
        <taxon>Aspergillaceae</taxon>
        <taxon>Aspergillus</taxon>
        <taxon>Aspergillus subgen. Circumdati</taxon>
    </lineage>
</organism>
<dbReference type="InterPro" id="IPR053230">
    <property type="entry name" value="Trans_reg_galc"/>
</dbReference>
<evidence type="ECO:0000259" key="7">
    <source>
        <dbReference type="PROSITE" id="PS50048"/>
    </source>
</evidence>
<dbReference type="OrthoDB" id="5296287at2759"/>
<dbReference type="GO" id="GO:0000981">
    <property type="term" value="F:DNA-binding transcription factor activity, RNA polymerase II-specific"/>
    <property type="evidence" value="ECO:0007669"/>
    <property type="project" value="InterPro"/>
</dbReference>
<dbReference type="Gene3D" id="4.10.240.10">
    <property type="entry name" value="Zn(2)-C6 fungal-type DNA-binding domain"/>
    <property type="match status" value="1"/>
</dbReference>
<protein>
    <recommendedName>
        <fullName evidence="7">Zn(2)-C6 fungal-type domain-containing protein</fullName>
    </recommendedName>
</protein>
<evidence type="ECO:0000256" key="4">
    <source>
        <dbReference type="ARBA" id="ARBA00023163"/>
    </source>
</evidence>
<keyword evidence="9" id="KW-1185">Reference proteome</keyword>
<dbReference type="AlphaFoldDB" id="A0A395HJR0"/>
<dbReference type="Pfam" id="PF04082">
    <property type="entry name" value="Fungal_trans"/>
    <property type="match status" value="1"/>
</dbReference>
<dbReference type="GeneID" id="37200848"/>
<accession>A0A395HJR0</accession>
<sequence length="632" mass="72034">MKSPYSQALRTLAPATDIGSLAINPAINPVQDTVVKPIRKRTNACEACKKRKSRCLGELPCDRCLQTGTECHFMEESDRRRKLALRRIEQELSSAYFLLDQIKAAYEASNEIELERLIRISKDKSALTPRIEYQRRQKLQLVKELSTKFRPEVSAYIANSLKPLTSRSHALEEPQRCRSLSSSSSTDPLGEIETIDIDVNRDRQSRSTGFIGRGSDIAWLQRLDAEVGGLERPGTEQHVKHNKESLASLNYHLDNLVMAEPTYGDLYAMPPKPWADQLLQTYFSSIHPTFPLLLEPLFCQQYENAFRSRVSTPPQSWLVIFNLVLAIGAKSFQLRQEHWDENLDDRILVSRAIALNAKHNSVLEYVELQQVQVRTLFALYYLVAGQINRSWQLLGFTARSAITLGLNLRVSNRHLDHGSKAFRSSLWWSIVNLEQVLCTATGRTSCIDWHCFSITTRVSCQGDQLRGSEAAGHLHKAQEEDLLFTVYANNLQLQERTKCLQYVQPNASLFFFYLTDLAVIGHAAISSVYSLQSRSGTASKNQHQIMKYQQKLKEWLSSLKEDWAFTDSHGHYAKGVECLEKISLAFSFYSIQIVLNRPYLTRPRSQKKQESSALALVSMMTRHMPVYSLLLI</sequence>
<dbReference type="InterPro" id="IPR036864">
    <property type="entry name" value="Zn2-C6_fun-type_DNA-bd_sf"/>
</dbReference>
<dbReference type="GO" id="GO:0003677">
    <property type="term" value="F:DNA binding"/>
    <property type="evidence" value="ECO:0007669"/>
    <property type="project" value="UniProtKB-KW"/>
</dbReference>
<evidence type="ECO:0000313" key="8">
    <source>
        <dbReference type="EMBL" id="RAL06494.1"/>
    </source>
</evidence>
<feature type="domain" description="Zn(2)-C6 fungal-type" evidence="7">
    <location>
        <begin position="44"/>
        <end position="73"/>
    </location>
</feature>
<evidence type="ECO:0000313" key="9">
    <source>
        <dbReference type="Proteomes" id="UP000248961"/>
    </source>
</evidence>
<evidence type="ECO:0000256" key="1">
    <source>
        <dbReference type="ARBA" id="ARBA00022723"/>
    </source>
</evidence>
<dbReference type="SMART" id="SM00066">
    <property type="entry name" value="GAL4"/>
    <property type="match status" value="1"/>
</dbReference>
<feature type="region of interest" description="Disordered" evidence="6">
    <location>
        <begin position="168"/>
        <end position="187"/>
    </location>
</feature>
<dbReference type="PANTHER" id="PTHR47654:SF3">
    <property type="entry name" value="ZN(II)2CYS6 TRANSCRIPTION FACTOR (EUROFUNG)"/>
    <property type="match status" value="1"/>
</dbReference>
<keyword evidence="5" id="KW-0539">Nucleus</keyword>